<dbReference type="Proteomes" id="UP000794436">
    <property type="component" value="Unassembled WGS sequence"/>
</dbReference>
<keyword evidence="1" id="KW-0472">Membrane</keyword>
<proteinExistence type="predicted"/>
<organism evidence="2 3">
    <name type="scientific">Pythium oligandrum</name>
    <name type="common">Mycoparasitic fungus</name>
    <dbReference type="NCBI Taxonomy" id="41045"/>
    <lineage>
        <taxon>Eukaryota</taxon>
        <taxon>Sar</taxon>
        <taxon>Stramenopiles</taxon>
        <taxon>Oomycota</taxon>
        <taxon>Peronosporomycetes</taxon>
        <taxon>Pythiales</taxon>
        <taxon>Pythiaceae</taxon>
        <taxon>Pythium</taxon>
    </lineage>
</organism>
<feature type="transmembrane region" description="Helical" evidence="1">
    <location>
        <begin position="608"/>
        <end position="628"/>
    </location>
</feature>
<dbReference type="OrthoDB" id="104783at2759"/>
<keyword evidence="1" id="KW-1133">Transmembrane helix</keyword>
<keyword evidence="1" id="KW-0812">Transmembrane</keyword>
<feature type="transmembrane region" description="Helical" evidence="1">
    <location>
        <begin position="568"/>
        <end position="588"/>
    </location>
</feature>
<sequence length="690" mass="78672">MPTMLPPRLSTAATTRTYEFQQMYEVGVRALPPPINLMDTPASRLMSRRHHRRFMKWIRTRFHYFSILNRFSMIFIFATWATPREIGRVITPIVAFGCFPVAALTILLMNDTILRLVLRQHEFWFFTLTNTLNWIIASVLFNDTRILGCLACFAIAELIVLMDANFRTAVNAQRSSLLMVPAILSIILVCATRLVDIDPERFHLLIPDNKIDFSLANSFFNNNLTLVIFVIRKTYGRRHLFTKAFLEDRIIPCGVVRCDLVLKRMQASNRDGRIRFESFKALAAKTNNKENMECELNLPSEPPILGADPSQVIQVEPSDPIFAPVTIRPRRASVTEEIARLITPRGPVSTNANEVPHVTPRPVTQSTILQSSVMTNGRFRSSPEMKGGTSQNMRIITPTLAFLDLRHTLVPSWTPKRRISFFTAVLLYGIGLIGLLLAGFTMYLPAAHSTTDESTISSVPFLFGAITWSAETLQWFSLASFLCTTAFFVPFAVCFQRNLLRALSRSFECMFSSFQFTLGCVCLADMLQWDYRCLALLSWLQWFHWVLLWDALLPVTRDRFRFKKRYGTPVLLGIFLGLLWIIYSLFFSSYDALRDRVITSIQWGSFRVSLRTSTFLVGRLSTIVIWSLRLVYKALRSQEDELVFIRGTLEYHAHMEFFPVATTSKGIHSAVVASMPTHVAVESESDGPDT</sequence>
<keyword evidence="3" id="KW-1185">Reference proteome</keyword>
<reference evidence="2" key="1">
    <citation type="submission" date="2019-03" db="EMBL/GenBank/DDBJ databases">
        <title>Long read genome sequence of the mycoparasitic Pythium oligandrum ATCC 38472 isolated from sugarbeet rhizosphere.</title>
        <authorList>
            <person name="Gaulin E."/>
        </authorList>
    </citation>
    <scope>NUCLEOTIDE SEQUENCE</scope>
    <source>
        <strain evidence="2">ATCC 38472_TT</strain>
    </source>
</reference>
<dbReference type="AlphaFoldDB" id="A0A8K1C302"/>
<feature type="transmembrane region" description="Helical" evidence="1">
    <location>
        <begin position="145"/>
        <end position="164"/>
    </location>
</feature>
<evidence type="ECO:0000313" key="2">
    <source>
        <dbReference type="EMBL" id="TMW55490.1"/>
    </source>
</evidence>
<gene>
    <name evidence="2" type="ORF">Poli38472_010372</name>
</gene>
<name>A0A8K1C302_PYTOL</name>
<feature type="transmembrane region" description="Helical" evidence="1">
    <location>
        <begin position="215"/>
        <end position="231"/>
    </location>
</feature>
<feature type="transmembrane region" description="Helical" evidence="1">
    <location>
        <begin position="475"/>
        <end position="495"/>
    </location>
</feature>
<dbReference type="EMBL" id="SPLM01000147">
    <property type="protein sequence ID" value="TMW55490.1"/>
    <property type="molecule type" value="Genomic_DNA"/>
</dbReference>
<accession>A0A8K1C302</accession>
<evidence type="ECO:0008006" key="4">
    <source>
        <dbReference type="Google" id="ProtNLM"/>
    </source>
</evidence>
<comment type="caution">
    <text evidence="2">The sequence shown here is derived from an EMBL/GenBank/DDBJ whole genome shotgun (WGS) entry which is preliminary data.</text>
</comment>
<feature type="transmembrane region" description="Helical" evidence="1">
    <location>
        <begin position="176"/>
        <end position="195"/>
    </location>
</feature>
<protein>
    <recommendedName>
        <fullName evidence="4">Transmembrane protein</fullName>
    </recommendedName>
</protein>
<feature type="transmembrane region" description="Helical" evidence="1">
    <location>
        <begin position="62"/>
        <end position="83"/>
    </location>
</feature>
<feature type="transmembrane region" description="Helical" evidence="1">
    <location>
        <begin position="89"/>
        <end position="109"/>
    </location>
</feature>
<evidence type="ECO:0000313" key="3">
    <source>
        <dbReference type="Proteomes" id="UP000794436"/>
    </source>
</evidence>
<feature type="transmembrane region" description="Helical" evidence="1">
    <location>
        <begin position="121"/>
        <end position="139"/>
    </location>
</feature>
<feature type="transmembrane region" description="Helical" evidence="1">
    <location>
        <begin position="421"/>
        <end position="444"/>
    </location>
</feature>
<evidence type="ECO:0000256" key="1">
    <source>
        <dbReference type="SAM" id="Phobius"/>
    </source>
</evidence>